<comment type="caution">
    <text evidence="2">The sequence shown here is derived from an EMBL/GenBank/DDBJ whole genome shotgun (WGS) entry which is preliminary data.</text>
</comment>
<name>A0A933W9T7_UNCEI</name>
<feature type="signal peptide" evidence="1">
    <location>
        <begin position="1"/>
        <end position="22"/>
    </location>
</feature>
<dbReference type="AlphaFoldDB" id="A0A933W9T7"/>
<evidence type="ECO:0008006" key="4">
    <source>
        <dbReference type="Google" id="ProtNLM"/>
    </source>
</evidence>
<evidence type="ECO:0000256" key="1">
    <source>
        <dbReference type="SAM" id="SignalP"/>
    </source>
</evidence>
<feature type="chain" id="PRO_5037451045" description="Outer membrane protein beta-barrel domain-containing protein" evidence="1">
    <location>
        <begin position="23"/>
        <end position="212"/>
    </location>
</feature>
<proteinExistence type="predicted"/>
<organism evidence="2 3">
    <name type="scientific">Eiseniibacteriota bacterium</name>
    <dbReference type="NCBI Taxonomy" id="2212470"/>
    <lineage>
        <taxon>Bacteria</taxon>
        <taxon>Candidatus Eiseniibacteriota</taxon>
    </lineage>
</organism>
<gene>
    <name evidence="2" type="ORF">HZA61_12530</name>
</gene>
<keyword evidence="1" id="KW-0732">Signal</keyword>
<accession>A0A933W9T7</accession>
<reference evidence="2" key="1">
    <citation type="submission" date="2020-07" db="EMBL/GenBank/DDBJ databases">
        <title>Huge and variable diversity of episymbiotic CPR bacteria and DPANN archaea in groundwater ecosystems.</title>
        <authorList>
            <person name="He C.Y."/>
            <person name="Keren R."/>
            <person name="Whittaker M."/>
            <person name="Farag I.F."/>
            <person name="Doudna J."/>
            <person name="Cate J.H.D."/>
            <person name="Banfield J.F."/>
        </authorList>
    </citation>
    <scope>NUCLEOTIDE SEQUENCE</scope>
    <source>
        <strain evidence="2">NC_groundwater_1813_Pr3_B-0.1um_71_17</strain>
    </source>
</reference>
<evidence type="ECO:0000313" key="2">
    <source>
        <dbReference type="EMBL" id="MBI5170306.1"/>
    </source>
</evidence>
<evidence type="ECO:0000313" key="3">
    <source>
        <dbReference type="Proteomes" id="UP000696931"/>
    </source>
</evidence>
<protein>
    <recommendedName>
        <fullName evidence="4">Outer membrane protein beta-barrel domain-containing protein</fullName>
    </recommendedName>
</protein>
<sequence>MKHSIFAVAAFALALAAQPACAQIFGQLTPAQPIPLDTRLGGGFLSFTKSESELLGQLRMSFHPGVDFGFQGGLSRVSVQNVNRTSVQLGGDVKAQVVRMGPTSPLDCSIGAAIGVNSADDFTVLSMGPTLVMSRTVRIDERAYVTPFAGAALLFSRSDLATGNKTDVAVPLRFGLEYTPLPDFRLLAALQVGVSDEIRDDLKLTLGANFPF</sequence>
<dbReference type="EMBL" id="JACRIW010000090">
    <property type="protein sequence ID" value="MBI5170306.1"/>
    <property type="molecule type" value="Genomic_DNA"/>
</dbReference>
<dbReference type="Proteomes" id="UP000696931">
    <property type="component" value="Unassembled WGS sequence"/>
</dbReference>